<reference evidence="9" key="1">
    <citation type="journal article" date="2019" name="Int. J. Syst. Evol. Microbiol.">
        <title>The Global Catalogue of Microorganisms (GCM) 10K type strain sequencing project: providing services to taxonomists for standard genome sequencing and annotation.</title>
        <authorList>
            <consortium name="The Broad Institute Genomics Platform"/>
            <consortium name="The Broad Institute Genome Sequencing Center for Infectious Disease"/>
            <person name="Wu L."/>
            <person name="Ma J."/>
        </authorList>
    </citation>
    <scope>NUCLEOTIDE SEQUENCE [LARGE SCALE GENOMIC DNA]</scope>
    <source>
        <strain evidence="9">KCTC 42984</strain>
    </source>
</reference>
<dbReference type="InterPro" id="IPR000209">
    <property type="entry name" value="Peptidase_S8/S53_dom"/>
</dbReference>
<keyword evidence="3 5" id="KW-0378">Hydrolase</keyword>
<dbReference type="RefSeq" id="WP_379509365.1">
    <property type="nucleotide sequence ID" value="NZ_JBHRTQ010000007.1"/>
</dbReference>
<feature type="signal peptide" evidence="6">
    <location>
        <begin position="1"/>
        <end position="30"/>
    </location>
</feature>
<evidence type="ECO:0000313" key="8">
    <source>
        <dbReference type="EMBL" id="MFC3173987.1"/>
    </source>
</evidence>
<evidence type="ECO:0000256" key="4">
    <source>
        <dbReference type="ARBA" id="ARBA00022825"/>
    </source>
</evidence>
<name>A0ABV7IPT4_9SPHN</name>
<dbReference type="InterPro" id="IPR023828">
    <property type="entry name" value="Peptidase_S8_Ser-AS"/>
</dbReference>
<keyword evidence="9" id="KW-1185">Reference proteome</keyword>
<dbReference type="PROSITE" id="PS51257">
    <property type="entry name" value="PROKAR_LIPOPROTEIN"/>
    <property type="match status" value="1"/>
</dbReference>
<comment type="similarity">
    <text evidence="1 5">Belongs to the peptidase S8 family.</text>
</comment>
<dbReference type="SUPFAM" id="SSF52743">
    <property type="entry name" value="Subtilisin-like"/>
    <property type="match status" value="1"/>
</dbReference>
<evidence type="ECO:0000256" key="3">
    <source>
        <dbReference type="ARBA" id="ARBA00022801"/>
    </source>
</evidence>
<evidence type="ECO:0000256" key="5">
    <source>
        <dbReference type="PROSITE-ProRule" id="PRU01240"/>
    </source>
</evidence>
<dbReference type="PROSITE" id="PS51892">
    <property type="entry name" value="SUBTILASE"/>
    <property type="match status" value="1"/>
</dbReference>
<evidence type="ECO:0000313" key="9">
    <source>
        <dbReference type="Proteomes" id="UP001595604"/>
    </source>
</evidence>
<dbReference type="PANTHER" id="PTHR43806">
    <property type="entry name" value="PEPTIDASE S8"/>
    <property type="match status" value="1"/>
</dbReference>
<feature type="domain" description="Peptidase S8/S53" evidence="7">
    <location>
        <begin position="83"/>
        <end position="352"/>
    </location>
</feature>
<feature type="active site" description="Charge relay system" evidence="5">
    <location>
        <position position="302"/>
    </location>
</feature>
<feature type="chain" id="PRO_5046909621" evidence="6">
    <location>
        <begin position="31"/>
        <end position="784"/>
    </location>
</feature>
<evidence type="ECO:0000256" key="1">
    <source>
        <dbReference type="ARBA" id="ARBA00011073"/>
    </source>
</evidence>
<dbReference type="InterPro" id="IPR015500">
    <property type="entry name" value="Peptidase_S8_subtilisin-rel"/>
</dbReference>
<comment type="caution">
    <text evidence="8">The sequence shown here is derived from an EMBL/GenBank/DDBJ whole genome shotgun (WGS) entry which is preliminary data.</text>
</comment>
<keyword evidence="4 5" id="KW-0720">Serine protease</keyword>
<keyword evidence="2 5" id="KW-0645">Protease</keyword>
<dbReference type="InterPro" id="IPR036852">
    <property type="entry name" value="Peptidase_S8/S53_dom_sf"/>
</dbReference>
<evidence type="ECO:0000256" key="6">
    <source>
        <dbReference type="SAM" id="SignalP"/>
    </source>
</evidence>
<keyword evidence="6" id="KW-0732">Signal</keyword>
<accession>A0ABV7IPT4</accession>
<protein>
    <submittedName>
        <fullName evidence="8">S8 family serine peptidase</fullName>
    </submittedName>
</protein>
<sequence>MRHQINSALRLSAAAPALSAALACASPALADDQQAAPGAAAPRFGVEAVAQPRLAALDASNPNLAEWSLINLTAADLASASGGAGIKVALLDGVTDCRDTDLAGHCTYTLLSGGTYKYYSNHGTHTAGIVAGARYGIAPSATITNYAVFDDRGFVATGAKLVNTWKAAYSGGARIASMSFGCTRMALCFSASEVSAMADARQPILFVKAAGNDGAGLVNESIAVSSATANAALNRLLLVGSVSATGTISTFSNRPGEACLMASGSSACAESLKWKNHFLVAPGESIYSTLPGNLYGFMSGTSMATPAVAGVAALLQQRWPTLKSAPETLARILLTSATDLGAPGVDGVYGYGLLNVARAFQANGTITLATTSGSSVTLSGTTISSTSAMLSKLVSALGKVTVFDGFGRDYTLAETGAVRTTGNFLAARQMLGRRLLGTSLEDWSAAFFADQSRARGFAFTGAAGDPLTGSLNLDRTMRMGVDLPIDGGLVQVRLTGAGDPRQDFAQDPTMRPLAQFASTSLLRGALIGGVNATLPGQARLMVYGVATGGMVAPDYGNDLRQLRVSFDGYTPRAALGHDGSPHPARSGLGMGVWKQIGSRTVVGVNASAIIQANGYHSITSDLAMFRKPSRTFNFGLAGYRQLGGWGLSLSVEASHLRTGWSDGLTFTPATLVSGEFGIRRKGLAFRSGTGLADSLALALTVPPRAIAGQMRVDYLAPTPDGLDLRSATVRAPISALGHDPVRMETAYRIGTGDRWSLEITGGINLEHIDGLAPIEGMVSFRLPL</sequence>
<organism evidence="8 9">
    <name type="scientific">Novosphingobium bradum</name>
    <dbReference type="NCBI Taxonomy" id="1737444"/>
    <lineage>
        <taxon>Bacteria</taxon>
        <taxon>Pseudomonadati</taxon>
        <taxon>Pseudomonadota</taxon>
        <taxon>Alphaproteobacteria</taxon>
        <taxon>Sphingomonadales</taxon>
        <taxon>Sphingomonadaceae</taxon>
        <taxon>Novosphingobium</taxon>
    </lineage>
</organism>
<evidence type="ECO:0000259" key="7">
    <source>
        <dbReference type="Pfam" id="PF00082"/>
    </source>
</evidence>
<dbReference type="Proteomes" id="UP001595604">
    <property type="component" value="Unassembled WGS sequence"/>
</dbReference>
<evidence type="ECO:0000256" key="2">
    <source>
        <dbReference type="ARBA" id="ARBA00022670"/>
    </source>
</evidence>
<feature type="active site" description="Charge relay system" evidence="5">
    <location>
        <position position="122"/>
    </location>
</feature>
<dbReference type="Pfam" id="PF00082">
    <property type="entry name" value="Peptidase_S8"/>
    <property type="match status" value="1"/>
</dbReference>
<feature type="active site" description="Charge relay system" evidence="5">
    <location>
        <position position="92"/>
    </location>
</feature>
<gene>
    <name evidence="8" type="ORF">ACFOD9_06985</name>
</gene>
<dbReference type="PRINTS" id="PR00723">
    <property type="entry name" value="SUBTILISIN"/>
</dbReference>
<dbReference type="PANTHER" id="PTHR43806:SF11">
    <property type="entry name" value="CEREVISIN-RELATED"/>
    <property type="match status" value="1"/>
</dbReference>
<dbReference type="Gene3D" id="3.40.50.200">
    <property type="entry name" value="Peptidase S8/S53 domain"/>
    <property type="match status" value="1"/>
</dbReference>
<dbReference type="EMBL" id="JBHRTQ010000007">
    <property type="protein sequence ID" value="MFC3173987.1"/>
    <property type="molecule type" value="Genomic_DNA"/>
</dbReference>
<dbReference type="PROSITE" id="PS00138">
    <property type="entry name" value="SUBTILASE_SER"/>
    <property type="match status" value="1"/>
</dbReference>
<dbReference type="InterPro" id="IPR050131">
    <property type="entry name" value="Peptidase_S8_subtilisin-like"/>
</dbReference>
<proteinExistence type="inferred from homology"/>